<dbReference type="AlphaFoldDB" id="A0AAV4FP44"/>
<dbReference type="EMBL" id="BMAT01004474">
    <property type="protein sequence ID" value="GFR74106.1"/>
    <property type="molecule type" value="Genomic_DNA"/>
</dbReference>
<evidence type="ECO:0000313" key="2">
    <source>
        <dbReference type="Proteomes" id="UP000762676"/>
    </source>
</evidence>
<proteinExistence type="predicted"/>
<reference evidence="1 2" key="1">
    <citation type="journal article" date="2021" name="Elife">
        <title>Chloroplast acquisition without the gene transfer in kleptoplastic sea slugs, Plakobranchus ocellatus.</title>
        <authorList>
            <person name="Maeda T."/>
            <person name="Takahashi S."/>
            <person name="Yoshida T."/>
            <person name="Shimamura S."/>
            <person name="Takaki Y."/>
            <person name="Nagai Y."/>
            <person name="Toyoda A."/>
            <person name="Suzuki Y."/>
            <person name="Arimoto A."/>
            <person name="Ishii H."/>
            <person name="Satoh N."/>
            <person name="Nishiyama T."/>
            <person name="Hasebe M."/>
            <person name="Maruyama T."/>
            <person name="Minagawa J."/>
            <person name="Obokata J."/>
            <person name="Shigenobu S."/>
        </authorList>
    </citation>
    <scope>NUCLEOTIDE SEQUENCE [LARGE SCALE GENOMIC DNA]</scope>
</reference>
<comment type="caution">
    <text evidence="1">The sequence shown here is derived from an EMBL/GenBank/DDBJ whole genome shotgun (WGS) entry which is preliminary data.</text>
</comment>
<organism evidence="1 2">
    <name type="scientific">Elysia marginata</name>
    <dbReference type="NCBI Taxonomy" id="1093978"/>
    <lineage>
        <taxon>Eukaryota</taxon>
        <taxon>Metazoa</taxon>
        <taxon>Spiralia</taxon>
        <taxon>Lophotrochozoa</taxon>
        <taxon>Mollusca</taxon>
        <taxon>Gastropoda</taxon>
        <taxon>Heterobranchia</taxon>
        <taxon>Euthyneura</taxon>
        <taxon>Panpulmonata</taxon>
        <taxon>Sacoglossa</taxon>
        <taxon>Placobranchoidea</taxon>
        <taxon>Plakobranchidae</taxon>
        <taxon>Elysia</taxon>
    </lineage>
</organism>
<keyword evidence="2" id="KW-1185">Reference proteome</keyword>
<sequence>MARRPGAWGTDTHRHIITSRDCEGHPQSGSLVYPGRRSLTRLSIIGHVSSAKTSSPLNSWLQRTHNPYFLYFVISRINEMLSSTPRLFPATIAFCKAVFVRPGWFDF</sequence>
<evidence type="ECO:0000313" key="1">
    <source>
        <dbReference type="EMBL" id="GFR74106.1"/>
    </source>
</evidence>
<protein>
    <submittedName>
        <fullName evidence="1">Uncharacterized protein</fullName>
    </submittedName>
</protein>
<accession>A0AAV4FP44</accession>
<gene>
    <name evidence="1" type="ORF">ElyMa_002154500</name>
</gene>
<dbReference type="Proteomes" id="UP000762676">
    <property type="component" value="Unassembled WGS sequence"/>
</dbReference>
<name>A0AAV4FP44_9GAST</name>